<dbReference type="AlphaFoldDB" id="A0A0F8Z7I7"/>
<comment type="subcellular location">
    <subcellularLocation>
        <location evidence="1">Cell membrane</location>
        <topology evidence="1">Multi-pass membrane protein</topology>
    </subcellularLocation>
</comment>
<dbReference type="InterPro" id="IPR035906">
    <property type="entry name" value="MetI-like_sf"/>
</dbReference>
<dbReference type="GO" id="GO:0055085">
    <property type="term" value="P:transmembrane transport"/>
    <property type="evidence" value="ECO:0007669"/>
    <property type="project" value="InterPro"/>
</dbReference>
<evidence type="ECO:0000256" key="7">
    <source>
        <dbReference type="SAM" id="Phobius"/>
    </source>
</evidence>
<dbReference type="PANTHER" id="PTHR43005:SF1">
    <property type="entry name" value="SPERMIDINE_PUTRESCINE TRANSPORT SYSTEM PERMEASE PROTEIN"/>
    <property type="match status" value="1"/>
</dbReference>
<dbReference type="InterPro" id="IPR000515">
    <property type="entry name" value="MetI-like"/>
</dbReference>
<feature type="transmembrane region" description="Helical" evidence="7">
    <location>
        <begin position="267"/>
        <end position="287"/>
    </location>
</feature>
<keyword evidence="4 7" id="KW-0812">Transmembrane</keyword>
<keyword evidence="2" id="KW-0813">Transport</keyword>
<accession>A0A0F8Z7I7</accession>
<keyword evidence="3" id="KW-1003">Cell membrane</keyword>
<dbReference type="PANTHER" id="PTHR43005">
    <property type="entry name" value="BLR7065 PROTEIN"/>
    <property type="match status" value="1"/>
</dbReference>
<feature type="transmembrane region" description="Helical" evidence="7">
    <location>
        <begin position="161"/>
        <end position="186"/>
    </location>
</feature>
<keyword evidence="5 7" id="KW-1133">Transmembrane helix</keyword>
<evidence type="ECO:0000259" key="8">
    <source>
        <dbReference type="PROSITE" id="PS50928"/>
    </source>
</evidence>
<protein>
    <recommendedName>
        <fullName evidence="8">ABC transmembrane type-1 domain-containing protein</fullName>
    </recommendedName>
</protein>
<organism evidence="9">
    <name type="scientific">marine sediment metagenome</name>
    <dbReference type="NCBI Taxonomy" id="412755"/>
    <lineage>
        <taxon>unclassified sequences</taxon>
        <taxon>metagenomes</taxon>
        <taxon>ecological metagenomes</taxon>
    </lineage>
</organism>
<evidence type="ECO:0000256" key="4">
    <source>
        <dbReference type="ARBA" id="ARBA00022692"/>
    </source>
</evidence>
<feature type="transmembrane region" description="Helical" evidence="7">
    <location>
        <begin position="206"/>
        <end position="224"/>
    </location>
</feature>
<evidence type="ECO:0000256" key="1">
    <source>
        <dbReference type="ARBA" id="ARBA00004651"/>
    </source>
</evidence>
<feature type="transmembrane region" description="Helical" evidence="7">
    <location>
        <begin position="77"/>
        <end position="98"/>
    </location>
</feature>
<evidence type="ECO:0000256" key="3">
    <source>
        <dbReference type="ARBA" id="ARBA00022475"/>
    </source>
</evidence>
<reference evidence="9" key="1">
    <citation type="journal article" date="2015" name="Nature">
        <title>Complex archaea that bridge the gap between prokaryotes and eukaryotes.</title>
        <authorList>
            <person name="Spang A."/>
            <person name="Saw J.H."/>
            <person name="Jorgensen S.L."/>
            <person name="Zaremba-Niedzwiedzka K."/>
            <person name="Martijn J."/>
            <person name="Lind A.E."/>
            <person name="van Eijk R."/>
            <person name="Schleper C."/>
            <person name="Guy L."/>
            <person name="Ettema T.J."/>
        </authorList>
    </citation>
    <scope>NUCLEOTIDE SEQUENCE</scope>
</reference>
<dbReference type="SUPFAM" id="SSF161098">
    <property type="entry name" value="MetI-like"/>
    <property type="match status" value="1"/>
</dbReference>
<evidence type="ECO:0000313" key="9">
    <source>
        <dbReference type="EMBL" id="KKK89737.1"/>
    </source>
</evidence>
<dbReference type="Gene3D" id="1.10.3720.10">
    <property type="entry name" value="MetI-like"/>
    <property type="match status" value="1"/>
</dbReference>
<dbReference type="EMBL" id="LAZR01049400">
    <property type="protein sequence ID" value="KKK89737.1"/>
    <property type="molecule type" value="Genomic_DNA"/>
</dbReference>
<dbReference type="PROSITE" id="PS50928">
    <property type="entry name" value="ABC_TM1"/>
    <property type="match status" value="1"/>
</dbReference>
<feature type="domain" description="ABC transmembrane type-1" evidence="8">
    <location>
        <begin position="73"/>
        <end position="286"/>
    </location>
</feature>
<dbReference type="Pfam" id="PF00528">
    <property type="entry name" value="BPD_transp_1"/>
    <property type="match status" value="1"/>
</dbReference>
<comment type="caution">
    <text evidence="9">The sequence shown here is derived from an EMBL/GenBank/DDBJ whole genome shotgun (WGS) entry which is preliminary data.</text>
</comment>
<dbReference type="CDD" id="cd06261">
    <property type="entry name" value="TM_PBP2"/>
    <property type="match status" value="1"/>
</dbReference>
<name>A0A0F8Z7I7_9ZZZZ</name>
<evidence type="ECO:0000256" key="2">
    <source>
        <dbReference type="ARBA" id="ARBA00022448"/>
    </source>
</evidence>
<evidence type="ECO:0000256" key="5">
    <source>
        <dbReference type="ARBA" id="ARBA00022989"/>
    </source>
</evidence>
<feature type="transmembrane region" description="Helical" evidence="7">
    <location>
        <begin position="110"/>
        <end position="131"/>
    </location>
</feature>
<sequence>MDAAKFGFLLILPAQVMLLFIVIFPMLSVLYLSFTDWAPLTGGGTKWFHAYKYWSWLSNYWHLLGDKDFLMSLVRTFIIVLVVVPVEFFIGLGLAFLFREKFPGKKIFHSIILMPMMIVPAVAGFIFYMLFMSAGPVNAILSGLFFTEITIPWLQGNVTAMIAIMIADIWQWSPLMFLILLSGLMSLPEDQINAAVILGASKWQKFRMVLFPLLKPVIIISLIIRGMEAVKIFDSIWLMTTGGPGTATESISVYMYKHGFRYLDWSWVSAAGVMVLILISIISIYALKPIKKQEEQSA</sequence>
<gene>
    <name evidence="9" type="ORF">LCGC14_2730090</name>
</gene>
<dbReference type="GO" id="GO:0005886">
    <property type="term" value="C:plasma membrane"/>
    <property type="evidence" value="ECO:0007669"/>
    <property type="project" value="UniProtKB-SubCell"/>
</dbReference>
<feature type="transmembrane region" description="Helical" evidence="7">
    <location>
        <begin position="7"/>
        <end position="32"/>
    </location>
</feature>
<evidence type="ECO:0000256" key="6">
    <source>
        <dbReference type="ARBA" id="ARBA00023136"/>
    </source>
</evidence>
<proteinExistence type="predicted"/>
<keyword evidence="6 7" id="KW-0472">Membrane</keyword>